<dbReference type="GO" id="GO:0006633">
    <property type="term" value="P:fatty acid biosynthetic process"/>
    <property type="evidence" value="ECO:0007669"/>
    <property type="project" value="TreeGrafter"/>
</dbReference>
<sequence>MMHMKRRLSSFVPFLRFSSSTSVMLKSGDVLKQARIFSDMDVVEYSKLSYDSNPLHLDSGYAKNAGFEERLVPGVLVASLLPRIIASHFPGAVYVSQTLHFKLPAYIGEEITGEVQATSIREMKKKHIAKFSTKCFKDGNLVLDGEATAILPTLSMEPMQSTTTSDWN</sequence>
<dbReference type="InterPro" id="IPR002539">
    <property type="entry name" value="MaoC-like_dom"/>
</dbReference>
<reference evidence="2" key="1">
    <citation type="submission" date="2022-12" db="EMBL/GenBank/DDBJ databases">
        <title>Draft genome assemblies for two species of Escallonia (Escalloniales).</title>
        <authorList>
            <person name="Chanderbali A."/>
            <person name="Dervinis C."/>
            <person name="Anghel I."/>
            <person name="Soltis D."/>
            <person name="Soltis P."/>
            <person name="Zapata F."/>
        </authorList>
    </citation>
    <scope>NUCLEOTIDE SEQUENCE</scope>
    <source>
        <strain evidence="2">UCBG92.1500</strain>
        <tissue evidence="2">Leaf</tissue>
    </source>
</reference>
<evidence type="ECO:0000259" key="1">
    <source>
        <dbReference type="Pfam" id="PF01575"/>
    </source>
</evidence>
<dbReference type="Gene3D" id="3.10.129.10">
    <property type="entry name" value="Hotdog Thioesterase"/>
    <property type="match status" value="1"/>
</dbReference>
<dbReference type="SUPFAM" id="SSF54637">
    <property type="entry name" value="Thioesterase/thiol ester dehydrase-isomerase"/>
    <property type="match status" value="1"/>
</dbReference>
<dbReference type="Proteomes" id="UP001187471">
    <property type="component" value="Unassembled WGS sequence"/>
</dbReference>
<dbReference type="GO" id="GO:0019171">
    <property type="term" value="F:(3R)-hydroxyacyl-[acyl-carrier-protein] dehydratase activity"/>
    <property type="evidence" value="ECO:0007669"/>
    <property type="project" value="TreeGrafter"/>
</dbReference>
<dbReference type="InterPro" id="IPR029069">
    <property type="entry name" value="HotDog_dom_sf"/>
</dbReference>
<keyword evidence="3" id="KW-1185">Reference proteome</keyword>
<protein>
    <recommendedName>
        <fullName evidence="1">MaoC-like domain-containing protein</fullName>
    </recommendedName>
</protein>
<name>A0AA88U984_9ASTE</name>
<accession>A0AA88U984</accession>
<evidence type="ECO:0000313" key="2">
    <source>
        <dbReference type="EMBL" id="KAK2966587.1"/>
    </source>
</evidence>
<dbReference type="CDD" id="cd03449">
    <property type="entry name" value="R_hydratase"/>
    <property type="match status" value="1"/>
</dbReference>
<organism evidence="2 3">
    <name type="scientific">Escallonia rubra</name>
    <dbReference type="NCBI Taxonomy" id="112253"/>
    <lineage>
        <taxon>Eukaryota</taxon>
        <taxon>Viridiplantae</taxon>
        <taxon>Streptophyta</taxon>
        <taxon>Embryophyta</taxon>
        <taxon>Tracheophyta</taxon>
        <taxon>Spermatophyta</taxon>
        <taxon>Magnoliopsida</taxon>
        <taxon>eudicotyledons</taxon>
        <taxon>Gunneridae</taxon>
        <taxon>Pentapetalae</taxon>
        <taxon>asterids</taxon>
        <taxon>campanulids</taxon>
        <taxon>Escalloniales</taxon>
        <taxon>Escalloniaceae</taxon>
        <taxon>Escallonia</taxon>
    </lineage>
</organism>
<dbReference type="PANTHER" id="PTHR43437:SF3">
    <property type="entry name" value="HYDROXYACYL-THIOESTER DEHYDRATASE TYPE 2, MITOCHONDRIAL"/>
    <property type="match status" value="1"/>
</dbReference>
<dbReference type="PANTHER" id="PTHR43437">
    <property type="entry name" value="HYDROXYACYL-THIOESTER DEHYDRATASE TYPE 2, MITOCHONDRIAL-RELATED"/>
    <property type="match status" value="1"/>
</dbReference>
<dbReference type="EMBL" id="JAVXUO010003113">
    <property type="protein sequence ID" value="KAK2966587.1"/>
    <property type="molecule type" value="Genomic_DNA"/>
</dbReference>
<evidence type="ECO:0000313" key="3">
    <source>
        <dbReference type="Proteomes" id="UP001187471"/>
    </source>
</evidence>
<gene>
    <name evidence="2" type="ORF">RJ640_025272</name>
</gene>
<comment type="caution">
    <text evidence="2">The sequence shown here is derived from an EMBL/GenBank/DDBJ whole genome shotgun (WGS) entry which is preliminary data.</text>
</comment>
<proteinExistence type="predicted"/>
<feature type="domain" description="MaoC-like" evidence="1">
    <location>
        <begin position="37"/>
        <end position="126"/>
    </location>
</feature>
<dbReference type="Pfam" id="PF01575">
    <property type="entry name" value="MaoC_dehydratas"/>
    <property type="match status" value="1"/>
</dbReference>
<dbReference type="InterPro" id="IPR050965">
    <property type="entry name" value="UPF0336/Enoyl-CoA_hydratase"/>
</dbReference>
<dbReference type="AlphaFoldDB" id="A0AA88U984"/>
<dbReference type="GO" id="GO:0005739">
    <property type="term" value="C:mitochondrion"/>
    <property type="evidence" value="ECO:0007669"/>
    <property type="project" value="TreeGrafter"/>
</dbReference>